<evidence type="ECO:0000313" key="9">
    <source>
        <dbReference type="Proteomes" id="UP000319578"/>
    </source>
</evidence>
<dbReference type="Pfam" id="PF13412">
    <property type="entry name" value="HTH_24"/>
    <property type="match status" value="1"/>
</dbReference>
<dbReference type="EMBL" id="BJON01000024">
    <property type="protein sequence ID" value="GED71932.1"/>
    <property type="molecule type" value="Genomic_DNA"/>
</dbReference>
<dbReference type="PANTHER" id="PTHR34294:SF12">
    <property type="entry name" value="SUGAR-BINDING TRANSCRIPTIONAL REGULATOR"/>
    <property type="match status" value="1"/>
</dbReference>
<comment type="similarity">
    <text evidence="1">Belongs to the SorC transcriptional regulatory family.</text>
</comment>
<evidence type="ECO:0000256" key="2">
    <source>
        <dbReference type="ARBA" id="ARBA00023015"/>
    </source>
</evidence>
<keyword evidence="4" id="KW-0804">Transcription</keyword>
<keyword evidence="2" id="KW-0805">Transcription regulation</keyword>
<gene>
    <name evidence="7" type="ORF">ADS79_00215</name>
    <name evidence="6" type="ORF">BRE01_56340</name>
</gene>
<proteinExistence type="inferred from homology"/>
<dbReference type="OrthoDB" id="58802at2"/>
<accession>A0A0K9Z1I6</accession>
<dbReference type="InterPro" id="IPR037171">
    <property type="entry name" value="NagB/RpiA_transferase-like"/>
</dbReference>
<evidence type="ECO:0000313" key="6">
    <source>
        <dbReference type="EMBL" id="GED71932.1"/>
    </source>
</evidence>
<evidence type="ECO:0000256" key="1">
    <source>
        <dbReference type="ARBA" id="ARBA00010466"/>
    </source>
</evidence>
<evidence type="ECO:0000313" key="7">
    <source>
        <dbReference type="EMBL" id="KNB74786.1"/>
    </source>
</evidence>
<dbReference type="PROSITE" id="PS50943">
    <property type="entry name" value="HTH_CROC1"/>
    <property type="match status" value="1"/>
</dbReference>
<evidence type="ECO:0000259" key="5">
    <source>
        <dbReference type="PROSITE" id="PS50943"/>
    </source>
</evidence>
<feature type="domain" description="HTH cro/C1-type" evidence="5">
    <location>
        <begin position="21"/>
        <end position="41"/>
    </location>
</feature>
<dbReference type="GO" id="GO:0030246">
    <property type="term" value="F:carbohydrate binding"/>
    <property type="evidence" value="ECO:0007669"/>
    <property type="project" value="InterPro"/>
</dbReference>
<dbReference type="EMBL" id="LGIQ01000001">
    <property type="protein sequence ID" value="KNB74786.1"/>
    <property type="molecule type" value="Genomic_DNA"/>
</dbReference>
<name>A0A0K9Z1I6_9BACL</name>
<keyword evidence="9" id="KW-1185">Reference proteome</keyword>
<dbReference type="InterPro" id="IPR051054">
    <property type="entry name" value="SorC_transcr_regulators"/>
</dbReference>
<dbReference type="InterPro" id="IPR009057">
    <property type="entry name" value="Homeodomain-like_sf"/>
</dbReference>
<dbReference type="SUPFAM" id="SSF100950">
    <property type="entry name" value="NagB/RpiA/CoA transferase-like"/>
    <property type="match status" value="1"/>
</dbReference>
<comment type="caution">
    <text evidence="7">The sequence shown here is derived from an EMBL/GenBank/DDBJ whole genome shotgun (WGS) entry which is preliminary data.</text>
</comment>
<dbReference type="Proteomes" id="UP000036834">
    <property type="component" value="Unassembled WGS sequence"/>
</dbReference>
<dbReference type="Gene3D" id="1.10.10.60">
    <property type="entry name" value="Homeodomain-like"/>
    <property type="match status" value="1"/>
</dbReference>
<dbReference type="PANTHER" id="PTHR34294">
    <property type="entry name" value="TRANSCRIPTIONAL REGULATOR-RELATED"/>
    <property type="match status" value="1"/>
</dbReference>
<evidence type="ECO:0000313" key="8">
    <source>
        <dbReference type="Proteomes" id="UP000036834"/>
    </source>
</evidence>
<organism evidence="7 8">
    <name type="scientific">Brevibacillus reuszeri</name>
    <dbReference type="NCBI Taxonomy" id="54915"/>
    <lineage>
        <taxon>Bacteria</taxon>
        <taxon>Bacillati</taxon>
        <taxon>Bacillota</taxon>
        <taxon>Bacilli</taxon>
        <taxon>Bacillales</taxon>
        <taxon>Paenibacillaceae</taxon>
        <taxon>Brevibacillus</taxon>
    </lineage>
</organism>
<evidence type="ECO:0000256" key="3">
    <source>
        <dbReference type="ARBA" id="ARBA00023125"/>
    </source>
</evidence>
<sequence length="324" mass="36817">MDNWTEKREMVRVAKLYYLTGLTQAEIAKKLGVSRPVISKMLQRAKDTGIVEIYIRDETVSMVELEQQLEAVLRLDEVIVVPSYGNKNEEVIKQQVAKAAAQYLPKWIRNKRRIGISWGTTLYHLVNEYPFERHHKMKVYPLVGGIGRHRIEIHSNQLAYEFSKKLGASCEFLYAPAIADSMELKRQLIDSPDIRSILEEARQVELAIVGIGNPYESTMTEMGYLKEEDLCQLQEGKAVGDISSRFIDKTGKPIHNDLNNRVIGIELDELEHIPTVVGVVSGSNKLEAVWASLQGNYFDKLIIDEYLAEVLLEKAKEVSISERG</sequence>
<dbReference type="STRING" id="54915.ADS79_00215"/>
<dbReference type="PATRIC" id="fig|54915.3.peg.49"/>
<reference evidence="7" key="2">
    <citation type="submission" date="2015-07" db="EMBL/GenBank/DDBJ databases">
        <title>MeaNS - Measles Nucleotide Surveillance Program.</title>
        <authorList>
            <person name="Tran T."/>
            <person name="Druce J."/>
        </authorList>
    </citation>
    <scope>NUCLEOTIDE SEQUENCE</scope>
    <source>
        <strain evidence="7">DSM 9887</strain>
    </source>
</reference>
<dbReference type="RefSeq" id="WP_049736409.1">
    <property type="nucleotide sequence ID" value="NZ_BJON01000024.1"/>
</dbReference>
<dbReference type="InterPro" id="IPR001387">
    <property type="entry name" value="Cro/C1-type_HTH"/>
</dbReference>
<dbReference type="Gene3D" id="3.40.50.1360">
    <property type="match status" value="1"/>
</dbReference>
<keyword evidence="3" id="KW-0238">DNA-binding</keyword>
<evidence type="ECO:0000256" key="4">
    <source>
        <dbReference type="ARBA" id="ARBA00023163"/>
    </source>
</evidence>
<dbReference type="Proteomes" id="UP000319578">
    <property type="component" value="Unassembled WGS sequence"/>
</dbReference>
<dbReference type="Pfam" id="PF04198">
    <property type="entry name" value="Sugar-bind"/>
    <property type="match status" value="1"/>
</dbReference>
<reference evidence="6 9" key="3">
    <citation type="submission" date="2019-06" db="EMBL/GenBank/DDBJ databases">
        <title>Whole genome shotgun sequence of Brevibacillus reuszeri NBRC 15719.</title>
        <authorList>
            <person name="Hosoyama A."/>
            <person name="Uohara A."/>
            <person name="Ohji S."/>
            <person name="Ichikawa N."/>
        </authorList>
    </citation>
    <scope>NUCLEOTIDE SEQUENCE [LARGE SCALE GENOMIC DNA]</scope>
    <source>
        <strain evidence="6 9">NBRC 15719</strain>
    </source>
</reference>
<reference evidence="8" key="1">
    <citation type="submission" date="2015-07" db="EMBL/GenBank/DDBJ databases">
        <title>Genome sequencing project for genomic taxonomy and phylogenomics of Bacillus-like bacteria.</title>
        <authorList>
            <person name="Liu B."/>
            <person name="Wang J."/>
            <person name="Zhu Y."/>
            <person name="Liu G."/>
            <person name="Chen Q."/>
            <person name="Chen Z."/>
            <person name="Lan J."/>
            <person name="Che J."/>
            <person name="Ge C."/>
            <person name="Shi H."/>
            <person name="Pan Z."/>
            <person name="Liu X."/>
        </authorList>
    </citation>
    <scope>NUCLEOTIDE SEQUENCE [LARGE SCALE GENOMIC DNA]</scope>
    <source>
        <strain evidence="8">DSM 9887</strain>
    </source>
</reference>
<dbReference type="InterPro" id="IPR007324">
    <property type="entry name" value="Sugar-bd_dom_put"/>
</dbReference>
<protein>
    <submittedName>
        <fullName evidence="6 7">Transcriptional regulator</fullName>
    </submittedName>
</protein>
<dbReference type="GO" id="GO:0003677">
    <property type="term" value="F:DNA binding"/>
    <property type="evidence" value="ECO:0007669"/>
    <property type="project" value="UniProtKB-KW"/>
</dbReference>
<dbReference type="AlphaFoldDB" id="A0A0K9Z1I6"/>
<dbReference type="SUPFAM" id="SSF46689">
    <property type="entry name" value="Homeodomain-like"/>
    <property type="match status" value="1"/>
</dbReference>